<dbReference type="Pfam" id="PF14322">
    <property type="entry name" value="SusD-like_3"/>
    <property type="match status" value="1"/>
</dbReference>
<keyword evidence="5" id="KW-0998">Cell outer membrane</keyword>
<feature type="domain" description="RagB/SusD" evidence="7">
    <location>
        <begin position="355"/>
        <end position="516"/>
    </location>
</feature>
<comment type="similarity">
    <text evidence="2">Belongs to the SusD family.</text>
</comment>
<dbReference type="InterPro" id="IPR033985">
    <property type="entry name" value="SusD-like_N"/>
</dbReference>
<dbReference type="Pfam" id="PF07980">
    <property type="entry name" value="SusD_RagB"/>
    <property type="match status" value="1"/>
</dbReference>
<dbReference type="Gene3D" id="1.25.40.390">
    <property type="match status" value="1"/>
</dbReference>
<dbReference type="EMBL" id="JAHESD010000033">
    <property type="protein sequence ID" value="MBT1704557.1"/>
    <property type="molecule type" value="Genomic_DNA"/>
</dbReference>
<dbReference type="InterPro" id="IPR012944">
    <property type="entry name" value="SusD_RagB_dom"/>
</dbReference>
<evidence type="ECO:0000256" key="1">
    <source>
        <dbReference type="ARBA" id="ARBA00004442"/>
    </source>
</evidence>
<name>A0ABS5VUR3_9BACT</name>
<keyword evidence="3 6" id="KW-0732">Signal</keyword>
<feature type="domain" description="SusD-like N-terminal" evidence="8">
    <location>
        <begin position="26"/>
        <end position="228"/>
    </location>
</feature>
<evidence type="ECO:0000313" key="10">
    <source>
        <dbReference type="Proteomes" id="UP000772618"/>
    </source>
</evidence>
<dbReference type="Proteomes" id="UP000772618">
    <property type="component" value="Unassembled WGS sequence"/>
</dbReference>
<evidence type="ECO:0000259" key="7">
    <source>
        <dbReference type="Pfam" id="PF07980"/>
    </source>
</evidence>
<keyword evidence="10" id="KW-1185">Reference proteome</keyword>
<evidence type="ECO:0000256" key="4">
    <source>
        <dbReference type="ARBA" id="ARBA00023136"/>
    </source>
</evidence>
<dbReference type="CDD" id="cd08977">
    <property type="entry name" value="SusD"/>
    <property type="match status" value="1"/>
</dbReference>
<evidence type="ECO:0000256" key="5">
    <source>
        <dbReference type="ARBA" id="ARBA00023237"/>
    </source>
</evidence>
<feature type="signal peptide" evidence="6">
    <location>
        <begin position="1"/>
        <end position="19"/>
    </location>
</feature>
<dbReference type="PROSITE" id="PS51257">
    <property type="entry name" value="PROKAR_LIPOPROTEIN"/>
    <property type="match status" value="1"/>
</dbReference>
<comment type="caution">
    <text evidence="9">The sequence shown here is derived from an EMBL/GenBank/DDBJ whole genome shotgun (WGS) entry which is preliminary data.</text>
</comment>
<evidence type="ECO:0000259" key="8">
    <source>
        <dbReference type="Pfam" id="PF14322"/>
    </source>
</evidence>
<protein>
    <submittedName>
        <fullName evidence="9">RagB/SusD family nutrient uptake outer membrane protein</fullName>
    </submittedName>
</protein>
<reference evidence="9 10" key="1">
    <citation type="submission" date="2021-05" db="EMBL/GenBank/DDBJ databases">
        <title>A Polyphasic approach of four new species of the genus Ohtaekwangia: Ohtaekwangia histidinii sp. nov., Ohtaekwangia cretensis sp. nov., Ohtaekwangia indiensis sp. nov., Ohtaekwangia reichenbachii sp. nov. from diverse environment.</title>
        <authorList>
            <person name="Octaviana S."/>
        </authorList>
    </citation>
    <scope>NUCLEOTIDE SEQUENCE [LARGE SCALE GENOMIC DNA]</scope>
    <source>
        <strain evidence="9 10">PWU20</strain>
    </source>
</reference>
<evidence type="ECO:0000256" key="3">
    <source>
        <dbReference type="ARBA" id="ARBA00022729"/>
    </source>
</evidence>
<feature type="chain" id="PRO_5045953942" evidence="6">
    <location>
        <begin position="20"/>
        <end position="516"/>
    </location>
</feature>
<keyword evidence="4" id="KW-0472">Membrane</keyword>
<dbReference type="InterPro" id="IPR011990">
    <property type="entry name" value="TPR-like_helical_dom_sf"/>
</dbReference>
<evidence type="ECO:0000313" key="9">
    <source>
        <dbReference type="EMBL" id="MBT1704557.1"/>
    </source>
</evidence>
<comment type="subcellular location">
    <subcellularLocation>
        <location evidence="1">Cell outer membrane</location>
    </subcellularLocation>
</comment>
<proteinExistence type="inferred from homology"/>
<dbReference type="SUPFAM" id="SSF48452">
    <property type="entry name" value="TPR-like"/>
    <property type="match status" value="1"/>
</dbReference>
<gene>
    <name evidence="9" type="ORF">KK060_14785</name>
</gene>
<evidence type="ECO:0000256" key="2">
    <source>
        <dbReference type="ARBA" id="ARBA00006275"/>
    </source>
</evidence>
<evidence type="ECO:0000256" key="6">
    <source>
        <dbReference type="SAM" id="SignalP"/>
    </source>
</evidence>
<sequence length="516" mass="57921">MKLHIRYFNLLLMTGFLLVASGCNEFLEEEDPSNIAPDTFFATLSEAQAAVDGVYQDMRFPSEGAGIFSANFQMLEAFSGTAETETGQNSDLNNLYSYQHTGDNLHLSQWWRQLYEGVANANLAIDRIPTVPSIKPEDLTRLMGHARFLRAYYYFYLVRLWGNVPLLTKPIYTFDDPNINPPRSSQEEVYSLIVDDLLAAESAGFPWTDETGRASMSAVKSLLARVYLTMAGYPLNRGTEYYQKAADKAKEVIDYANANPDKIGLFPEYADLRNISNENKKEHIFMIQYAAGIANADYQSFFLPNNTNITASGEVGTTVPTENFISSFEAGDKRVMEKQFFFTSYFLGGGTGAATTLSRPYVFKHFDLVANGAPGASGSGQSGLNYPLIRYADVLLMFAEAQNEVTGPTTETYDALKAIRDRATLTTPNIGDFTQNTFREAVWRERWHELCFEGITYFDMLRLRKIYVDKNNTFVDFVGGTLSTDVTLQEKHLLLPLPAQDYRNNPSLQGNNNPGW</sequence>
<dbReference type="RefSeq" id="WP_254154517.1">
    <property type="nucleotide sequence ID" value="NZ_JAHESD010000033.1"/>
</dbReference>
<organism evidence="9 10">
    <name type="scientific">Chryseosolibacter indicus</name>
    <dbReference type="NCBI Taxonomy" id="2782351"/>
    <lineage>
        <taxon>Bacteria</taxon>
        <taxon>Pseudomonadati</taxon>
        <taxon>Bacteroidota</taxon>
        <taxon>Cytophagia</taxon>
        <taxon>Cytophagales</taxon>
        <taxon>Chryseotaleaceae</taxon>
        <taxon>Chryseosolibacter</taxon>
    </lineage>
</organism>
<accession>A0ABS5VUR3</accession>